<keyword evidence="9" id="KW-0406">Ion transport</keyword>
<evidence type="ECO:0000259" key="17">
    <source>
        <dbReference type="Pfam" id="PF22461"/>
    </source>
</evidence>
<dbReference type="OrthoDB" id="662756at2"/>
<protein>
    <submittedName>
        <fullName evidence="18">Uncharacterized protein</fullName>
    </submittedName>
</protein>
<reference evidence="19" key="1">
    <citation type="submission" date="2016-04" db="EMBL/GenBank/DDBJ databases">
        <title>Complete Genome Sequences of Twelve Strains of a Stable Defined Moderately Diverse Mouse Microbiota 2 (sDMDMm2).</title>
        <authorList>
            <person name="Uchimura Y."/>
            <person name="Wyss M."/>
            <person name="Brugiroux S."/>
            <person name="Limenitakis J.P."/>
            <person name="Stecher B."/>
            <person name="McCoy K.D."/>
            <person name="Macpherson A.J."/>
        </authorList>
    </citation>
    <scope>NUCLEOTIDE SEQUENCE [LARGE SCALE GENOMIC DNA]</scope>
    <source>
        <strain evidence="19">YL27</strain>
    </source>
</reference>
<keyword evidence="19" id="KW-1185">Reference proteome</keyword>
<keyword evidence="4" id="KW-1134">Transmembrane beta strand</keyword>
<evidence type="ECO:0000256" key="7">
    <source>
        <dbReference type="ARBA" id="ARBA00022729"/>
    </source>
</evidence>
<sequence>MYLRHIITILAFPILFCACTTQKDLAYFENIKDSQFGTIQTADYQIKIKSQDELMIIVSSEVPSASTQFNTVMANPVTGKDLPDITSASIGSIMTTSSTTPKYLTYTVNKNGDIDFPVLGEIHVEGMTIEELKNYLKSQIENTVRNPLVFVYLVNFKVKVIGEVKEPQTVNVTTEKFSIIDALSACGDMTEYGKRDNVIIMREQPDGTMGYFRLNLHDTSLFTSPYYYLQQNDIVYVEPNQIKQDNSKYNQNNSFKLSTISTIVSAASVIASLVIALTVK</sequence>
<name>A0A1B1SBY6_9BACT</name>
<dbReference type="PROSITE" id="PS51257">
    <property type="entry name" value="PROKAR_LIPOPROTEIN"/>
    <property type="match status" value="1"/>
</dbReference>
<keyword evidence="7" id="KW-0732">Signal</keyword>
<evidence type="ECO:0000256" key="1">
    <source>
        <dbReference type="ARBA" id="ARBA00004571"/>
    </source>
</evidence>
<dbReference type="GO" id="GO:0006811">
    <property type="term" value="P:monoatomic ion transport"/>
    <property type="evidence" value="ECO:0007669"/>
    <property type="project" value="UniProtKB-KW"/>
</dbReference>
<dbReference type="AlphaFoldDB" id="A0A1B1SBY6"/>
<dbReference type="InterPro" id="IPR054765">
    <property type="entry name" value="SLBB_dom"/>
</dbReference>
<keyword evidence="13" id="KW-0998">Cell outer membrane</keyword>
<gene>
    <name evidence="18" type="ORF">A4V02_11850</name>
</gene>
<dbReference type="STRING" id="1796646.A4V02_11850"/>
<dbReference type="EMBL" id="CP015402">
    <property type="protein sequence ID" value="ANU64341.1"/>
    <property type="molecule type" value="Genomic_DNA"/>
</dbReference>
<evidence type="ECO:0000256" key="5">
    <source>
        <dbReference type="ARBA" id="ARBA00022597"/>
    </source>
</evidence>
<feature type="transmembrane region" description="Helical" evidence="15">
    <location>
        <begin position="257"/>
        <end position="279"/>
    </location>
</feature>
<dbReference type="InterPro" id="IPR049712">
    <property type="entry name" value="Poly_export"/>
</dbReference>
<dbReference type="GO" id="GO:0046930">
    <property type="term" value="C:pore complex"/>
    <property type="evidence" value="ECO:0007669"/>
    <property type="project" value="UniProtKB-KW"/>
</dbReference>
<dbReference type="GO" id="GO:0015288">
    <property type="term" value="F:porin activity"/>
    <property type="evidence" value="ECO:0007669"/>
    <property type="project" value="UniProtKB-KW"/>
</dbReference>
<keyword evidence="15" id="KW-1133">Transmembrane helix</keyword>
<proteinExistence type="inferred from homology"/>
<evidence type="ECO:0000256" key="3">
    <source>
        <dbReference type="ARBA" id="ARBA00022448"/>
    </source>
</evidence>
<evidence type="ECO:0000259" key="16">
    <source>
        <dbReference type="Pfam" id="PF02563"/>
    </source>
</evidence>
<accession>A0A1Z2XGM1</accession>
<dbReference type="GO" id="GO:0009279">
    <property type="term" value="C:cell outer membrane"/>
    <property type="evidence" value="ECO:0007669"/>
    <property type="project" value="UniProtKB-SubCell"/>
</dbReference>
<dbReference type="Gene3D" id="3.10.560.10">
    <property type="entry name" value="Outer membrane lipoprotein wza domain like"/>
    <property type="match status" value="1"/>
</dbReference>
<dbReference type="RefSeq" id="WP_068961623.1">
    <property type="nucleotide sequence ID" value="NZ_CAJTAP010000004.1"/>
</dbReference>
<keyword evidence="3" id="KW-0813">Transport</keyword>
<keyword evidence="14" id="KW-0449">Lipoprotein</keyword>
<keyword evidence="5" id="KW-0762">Sugar transport</keyword>
<dbReference type="InterPro" id="IPR003715">
    <property type="entry name" value="Poly_export_N"/>
</dbReference>
<keyword evidence="10" id="KW-0626">Porin</keyword>
<dbReference type="GeneID" id="65537565"/>
<dbReference type="Pfam" id="PF22461">
    <property type="entry name" value="SLBB_2"/>
    <property type="match status" value="1"/>
</dbReference>
<evidence type="ECO:0000313" key="18">
    <source>
        <dbReference type="EMBL" id="ANU64341.1"/>
    </source>
</evidence>
<keyword evidence="11 15" id="KW-0472">Membrane</keyword>
<evidence type="ECO:0000256" key="15">
    <source>
        <dbReference type="SAM" id="Phobius"/>
    </source>
</evidence>
<keyword evidence="12" id="KW-0564">Palmitate</keyword>
<evidence type="ECO:0000256" key="4">
    <source>
        <dbReference type="ARBA" id="ARBA00022452"/>
    </source>
</evidence>
<feature type="domain" description="Polysaccharide export protein N-terminal" evidence="16">
    <location>
        <begin position="42"/>
        <end position="152"/>
    </location>
</feature>
<dbReference type="GO" id="GO:0015159">
    <property type="term" value="F:polysaccharide transmembrane transporter activity"/>
    <property type="evidence" value="ECO:0007669"/>
    <property type="project" value="InterPro"/>
</dbReference>
<dbReference type="KEGG" id="pary:A4V02_11850"/>
<evidence type="ECO:0000256" key="11">
    <source>
        <dbReference type="ARBA" id="ARBA00023136"/>
    </source>
</evidence>
<accession>A0A1B1SBY6</accession>
<comment type="similarity">
    <text evidence="2">Belongs to the BexD/CtrA/VexA family.</text>
</comment>
<evidence type="ECO:0000256" key="14">
    <source>
        <dbReference type="ARBA" id="ARBA00023288"/>
    </source>
</evidence>
<evidence type="ECO:0000256" key="10">
    <source>
        <dbReference type="ARBA" id="ARBA00023114"/>
    </source>
</evidence>
<dbReference type="Pfam" id="PF02563">
    <property type="entry name" value="Poly_export"/>
    <property type="match status" value="1"/>
</dbReference>
<evidence type="ECO:0000256" key="12">
    <source>
        <dbReference type="ARBA" id="ARBA00023139"/>
    </source>
</evidence>
<feature type="domain" description="SLBB" evidence="17">
    <location>
        <begin position="157"/>
        <end position="237"/>
    </location>
</feature>
<evidence type="ECO:0000256" key="6">
    <source>
        <dbReference type="ARBA" id="ARBA00022692"/>
    </source>
</evidence>
<organism evidence="18 19">
    <name type="scientific">Muribaculum intestinale</name>
    <dbReference type="NCBI Taxonomy" id="1796646"/>
    <lineage>
        <taxon>Bacteria</taxon>
        <taxon>Pseudomonadati</taxon>
        <taxon>Bacteroidota</taxon>
        <taxon>Bacteroidia</taxon>
        <taxon>Bacteroidales</taxon>
        <taxon>Muribaculaceae</taxon>
        <taxon>Muribaculum</taxon>
    </lineage>
</organism>
<evidence type="ECO:0000256" key="13">
    <source>
        <dbReference type="ARBA" id="ARBA00023237"/>
    </source>
</evidence>
<keyword evidence="6 15" id="KW-0812">Transmembrane</keyword>
<evidence type="ECO:0000256" key="2">
    <source>
        <dbReference type="ARBA" id="ARBA00009450"/>
    </source>
</evidence>
<comment type="subcellular location">
    <subcellularLocation>
        <location evidence="1">Cell outer membrane</location>
        <topology evidence="1">Multi-pass membrane protein</topology>
    </subcellularLocation>
</comment>
<keyword evidence="8" id="KW-0625">Polysaccharide transport</keyword>
<evidence type="ECO:0000313" key="19">
    <source>
        <dbReference type="Proteomes" id="UP000186351"/>
    </source>
</evidence>
<evidence type="ECO:0000256" key="9">
    <source>
        <dbReference type="ARBA" id="ARBA00023065"/>
    </source>
</evidence>
<evidence type="ECO:0000256" key="8">
    <source>
        <dbReference type="ARBA" id="ARBA00023047"/>
    </source>
</evidence>
<dbReference type="Proteomes" id="UP000186351">
    <property type="component" value="Chromosome"/>
</dbReference>
<dbReference type="PANTHER" id="PTHR33619:SF3">
    <property type="entry name" value="POLYSACCHARIDE EXPORT PROTEIN GFCE-RELATED"/>
    <property type="match status" value="1"/>
</dbReference>
<dbReference type="PANTHER" id="PTHR33619">
    <property type="entry name" value="POLYSACCHARIDE EXPORT PROTEIN GFCE-RELATED"/>
    <property type="match status" value="1"/>
</dbReference>